<reference evidence="4 5" key="1">
    <citation type="submission" date="2022-05" db="EMBL/GenBank/DDBJ databases">
        <title>Novel Pseudomonas spp. Isolated from a Rainbow Trout Aquaculture Facility.</title>
        <authorList>
            <person name="Testerman T."/>
            <person name="Graf J."/>
        </authorList>
    </citation>
    <scope>NUCLEOTIDE SEQUENCE [LARGE SCALE GENOMIC DNA]</scope>
    <source>
        <strain evidence="4 5">ID681</strain>
    </source>
</reference>
<dbReference type="Proteomes" id="UP001148203">
    <property type="component" value="Unassembled WGS sequence"/>
</dbReference>
<gene>
    <name evidence="4" type="primary">icmH</name>
    <name evidence="4" type="ORF">M5G11_25600</name>
</gene>
<protein>
    <submittedName>
        <fullName evidence="4">Type IVB secretion system protein IcmH/DotU</fullName>
    </submittedName>
</protein>
<evidence type="ECO:0000256" key="1">
    <source>
        <dbReference type="SAM" id="MobiDB-lite"/>
    </source>
</evidence>
<dbReference type="EMBL" id="JAMDGY010000113">
    <property type="protein sequence ID" value="MDD0993906.1"/>
    <property type="molecule type" value="Genomic_DNA"/>
</dbReference>
<sequence length="274" mass="30965">MSATPNTDSPKPTSEESVVLEQTAGDEQTAKPPPYEGYAADPDFNLRGGFVNPLVDAAMPLFGLAMRLRKLDAPEDIAALYHAVHKQVGNVVEEARQRGYEPAHHLAYSYALCLYLDETALATAWGQSSIWSQKPLLSEYHHETWGGEKFFTLLSRMMMEPARYQQVLEFMYLCLCMGLRGKYGIQPKGDEALQAIIVKLQRMIRELRGPKPDMFCDTLNNVAPRDYRLSRQWPWWSPLLIAAIALASIYGIYAYRLHLITAEVLQSLDGILRL</sequence>
<dbReference type="NCBIfam" id="NF038228">
    <property type="entry name" value="IcmH_DotU_IVB"/>
    <property type="match status" value="1"/>
</dbReference>
<proteinExistence type="predicted"/>
<name>A0ABT5P0K8_9PSED</name>
<keyword evidence="5" id="KW-1185">Reference proteome</keyword>
<dbReference type="Gene3D" id="1.25.40.590">
    <property type="entry name" value="Type IV / VI secretion system, DotU"/>
    <property type="match status" value="1"/>
</dbReference>
<evidence type="ECO:0000256" key="2">
    <source>
        <dbReference type="SAM" id="Phobius"/>
    </source>
</evidence>
<evidence type="ECO:0000313" key="4">
    <source>
        <dbReference type="EMBL" id="MDD0993906.1"/>
    </source>
</evidence>
<feature type="transmembrane region" description="Helical" evidence="2">
    <location>
        <begin position="235"/>
        <end position="255"/>
    </location>
</feature>
<accession>A0ABT5P0K8</accession>
<dbReference type="InterPro" id="IPR017732">
    <property type="entry name" value="T4/T6SS_DotU"/>
</dbReference>
<comment type="caution">
    <text evidence="4">The sequence shown here is derived from an EMBL/GenBank/DDBJ whole genome shotgun (WGS) entry which is preliminary data.</text>
</comment>
<evidence type="ECO:0000313" key="5">
    <source>
        <dbReference type="Proteomes" id="UP001148203"/>
    </source>
</evidence>
<keyword evidence="2" id="KW-1133">Transmembrane helix</keyword>
<dbReference type="RefSeq" id="WP_273909271.1">
    <property type="nucleotide sequence ID" value="NZ_JAMDGX010000010.1"/>
</dbReference>
<feature type="domain" description="Type IV / VI secretion system DotU" evidence="3">
    <location>
        <begin position="53"/>
        <end position="255"/>
    </location>
</feature>
<dbReference type="InterPro" id="IPR038522">
    <property type="entry name" value="T4/T6SS_DotU_sf"/>
</dbReference>
<organism evidence="4 5">
    <name type="scientific">Pseudomonas fontis</name>
    <dbReference type="NCBI Taxonomy" id="2942633"/>
    <lineage>
        <taxon>Bacteria</taxon>
        <taxon>Pseudomonadati</taxon>
        <taxon>Pseudomonadota</taxon>
        <taxon>Gammaproteobacteria</taxon>
        <taxon>Pseudomonadales</taxon>
        <taxon>Pseudomonadaceae</taxon>
        <taxon>Pseudomonas</taxon>
    </lineage>
</organism>
<feature type="region of interest" description="Disordered" evidence="1">
    <location>
        <begin position="1"/>
        <end position="38"/>
    </location>
</feature>
<feature type="compositionally biased region" description="Polar residues" evidence="1">
    <location>
        <begin position="1"/>
        <end position="16"/>
    </location>
</feature>
<evidence type="ECO:0000259" key="3">
    <source>
        <dbReference type="Pfam" id="PF09850"/>
    </source>
</evidence>
<dbReference type="NCBIfam" id="TIGR03349">
    <property type="entry name" value="IV_VI_DotU"/>
    <property type="match status" value="1"/>
</dbReference>
<keyword evidence="2" id="KW-0812">Transmembrane</keyword>
<dbReference type="Pfam" id="PF09850">
    <property type="entry name" value="DotU"/>
    <property type="match status" value="1"/>
</dbReference>
<keyword evidence="2" id="KW-0472">Membrane</keyword>
<dbReference type="PANTHER" id="PTHR38033:SF1">
    <property type="entry name" value="DOTU FAMILY TYPE IV_VI SECRETION SYSTEM PROTEIN"/>
    <property type="match status" value="1"/>
</dbReference>
<dbReference type="PANTHER" id="PTHR38033">
    <property type="entry name" value="MEMBRANE PROTEIN-RELATED"/>
    <property type="match status" value="1"/>
</dbReference>